<evidence type="ECO:0000313" key="2">
    <source>
        <dbReference type="Proteomes" id="UP001159405"/>
    </source>
</evidence>
<evidence type="ECO:0000313" key="1">
    <source>
        <dbReference type="EMBL" id="CAH3121186.1"/>
    </source>
</evidence>
<proteinExistence type="predicted"/>
<evidence type="ECO:0008006" key="3">
    <source>
        <dbReference type="Google" id="ProtNLM"/>
    </source>
</evidence>
<reference evidence="1 2" key="1">
    <citation type="submission" date="2022-05" db="EMBL/GenBank/DDBJ databases">
        <authorList>
            <consortium name="Genoscope - CEA"/>
            <person name="William W."/>
        </authorList>
    </citation>
    <scope>NUCLEOTIDE SEQUENCE [LARGE SCALE GENOMIC DNA]</scope>
</reference>
<name>A0ABN8NT38_9CNID</name>
<keyword evidence="2" id="KW-1185">Reference proteome</keyword>
<dbReference type="EMBL" id="CALNXK010000035">
    <property type="protein sequence ID" value="CAH3121186.1"/>
    <property type="molecule type" value="Genomic_DNA"/>
</dbReference>
<protein>
    <recommendedName>
        <fullName evidence="3">Maturase K</fullName>
    </recommendedName>
</protein>
<organism evidence="1 2">
    <name type="scientific">Porites lobata</name>
    <dbReference type="NCBI Taxonomy" id="104759"/>
    <lineage>
        <taxon>Eukaryota</taxon>
        <taxon>Metazoa</taxon>
        <taxon>Cnidaria</taxon>
        <taxon>Anthozoa</taxon>
        <taxon>Hexacorallia</taxon>
        <taxon>Scleractinia</taxon>
        <taxon>Fungiina</taxon>
        <taxon>Poritidae</taxon>
        <taxon>Porites</taxon>
    </lineage>
</organism>
<sequence length="102" mass="11751">ISRIRKYLSSPSTEILIHTFGTSKLDHCNSLRYINVPKNVIKKLPWVQNAAARLITRSHVITSLPSSSVFTGYLFLNELNSRFYYLPSRLCISNLQPTFKTY</sequence>
<feature type="non-terminal residue" evidence="1">
    <location>
        <position position="1"/>
    </location>
</feature>
<gene>
    <name evidence="1" type="ORF">PLOB_00028466</name>
</gene>
<accession>A0ABN8NT38</accession>
<dbReference type="Proteomes" id="UP001159405">
    <property type="component" value="Unassembled WGS sequence"/>
</dbReference>
<comment type="caution">
    <text evidence="1">The sequence shown here is derived from an EMBL/GenBank/DDBJ whole genome shotgun (WGS) entry which is preliminary data.</text>
</comment>